<reference evidence="2" key="1">
    <citation type="submission" date="2021-01" db="EMBL/GenBank/DDBJ databases">
        <authorList>
            <person name="Corre E."/>
            <person name="Pelletier E."/>
            <person name="Niang G."/>
            <person name="Scheremetjew M."/>
            <person name="Finn R."/>
            <person name="Kale V."/>
            <person name="Holt S."/>
            <person name="Cochrane G."/>
            <person name="Meng A."/>
            <person name="Brown T."/>
            <person name="Cohen L."/>
        </authorList>
    </citation>
    <scope>NUCLEOTIDE SEQUENCE</scope>
    <source>
        <strain evidence="2">CCMP2877</strain>
    </source>
</reference>
<gene>
    <name evidence="1" type="ORF">PPAR1163_LOCUS7755</name>
    <name evidence="2" type="ORF">PPAR1163_LOCUS7756</name>
</gene>
<dbReference type="EMBL" id="HBGJ01012345">
    <property type="protein sequence ID" value="CAD9249395.1"/>
    <property type="molecule type" value="Transcribed_RNA"/>
</dbReference>
<name>A0A6U4ELF8_9STRA</name>
<dbReference type="CDD" id="cd00054">
    <property type="entry name" value="EGF_CA"/>
    <property type="match status" value="1"/>
</dbReference>
<protein>
    <recommendedName>
        <fullName evidence="3">EGF-like domain-containing protein</fullName>
    </recommendedName>
</protein>
<dbReference type="EMBL" id="HBGJ01012346">
    <property type="protein sequence ID" value="CAD9249396.1"/>
    <property type="molecule type" value="Transcribed_RNA"/>
</dbReference>
<evidence type="ECO:0000313" key="2">
    <source>
        <dbReference type="EMBL" id="CAD9249396.1"/>
    </source>
</evidence>
<organism evidence="2">
    <name type="scientific">Phaeomonas parva</name>
    <dbReference type="NCBI Taxonomy" id="124430"/>
    <lineage>
        <taxon>Eukaryota</taxon>
        <taxon>Sar</taxon>
        <taxon>Stramenopiles</taxon>
        <taxon>Ochrophyta</taxon>
        <taxon>Pinguiophyceae</taxon>
        <taxon>Pinguiochrysidales</taxon>
        <taxon>Pinguiochrysidaceae</taxon>
        <taxon>Phaeomonas</taxon>
    </lineage>
</organism>
<accession>A0A6U4ELF8</accession>
<evidence type="ECO:0008006" key="3">
    <source>
        <dbReference type="Google" id="ProtNLM"/>
    </source>
</evidence>
<dbReference type="AlphaFoldDB" id="A0A6U4ELF8"/>
<proteinExistence type="predicted"/>
<sequence length="390" mass="42931">MVAYHAFDTSGLSYGENFYALYMAGSTEARVKAHDRQMWMSVSSVMTDQTLDVVYYQPSYGSWVMKKVSSADLPARTSAEANLTEIDAAFVDALHVAMGDWEVFNLMSDQTFRGDPSDEDLRGKWVDVSSVYGLWNDRDDFYFSCVECDVGAKIHACKFGGQCVVEGENGVASTCDCPAGFTGLSDTGRYCRSGDCLDFSHCDCPTGYGGYQCEQPPAEALVSVAVRFNDTCWVQPDRQLELVSGCQALYATPFVTQDADGNDVYSNFLMDLNDTTLRVLETNLITDYDAMYLPPNATHADGEYPICSGTNVTEHFSIHRTGREIDSAFRLLFEGDNSTLFWGTTGSFVASRCNGMSSRVTFADLNNGDFAFWGAETLEWAGLAVELAVE</sequence>
<evidence type="ECO:0000313" key="1">
    <source>
        <dbReference type="EMBL" id="CAD9249395.1"/>
    </source>
</evidence>